<reference evidence="2 3" key="1">
    <citation type="journal article" date="2018" name="Proc. R. Soc. B">
        <title>A non-coding region near Follistatin controls head colour polymorphism in the Gouldian finch.</title>
        <authorList>
            <person name="Toomey M.B."/>
            <person name="Marques C.I."/>
            <person name="Andrade P."/>
            <person name="Araujo P.M."/>
            <person name="Sabatino S."/>
            <person name="Gazda M.A."/>
            <person name="Afonso S."/>
            <person name="Lopes R.J."/>
            <person name="Corbo J.C."/>
            <person name="Carneiro M."/>
        </authorList>
    </citation>
    <scope>NUCLEOTIDE SEQUENCE [LARGE SCALE GENOMIC DNA]</scope>
    <source>
        <strain evidence="2">Red01</strain>
        <tissue evidence="2">Muscle</tissue>
    </source>
</reference>
<evidence type="ECO:0000259" key="1">
    <source>
        <dbReference type="PROSITE" id="PS51406"/>
    </source>
</evidence>
<sequence>MVYCEMSGQTGLDCHPEELAELAISWDESRSTYKHGLGNVHTEFWLGTEYIHQITRQKVYHVRFVIWDASNNMKFADYNLFSLDDMPQG</sequence>
<dbReference type="Pfam" id="PF00147">
    <property type="entry name" value="Fibrinogen_C"/>
    <property type="match status" value="1"/>
</dbReference>
<gene>
    <name evidence="2" type="ORF">DV515_00011304</name>
</gene>
<feature type="domain" description="Fibrinogen C-terminal" evidence="1">
    <location>
        <begin position="1"/>
        <end position="89"/>
    </location>
</feature>
<dbReference type="InterPro" id="IPR036056">
    <property type="entry name" value="Fibrinogen-like_C"/>
</dbReference>
<protein>
    <recommendedName>
        <fullName evidence="1">Fibrinogen C-terminal domain-containing protein</fullName>
    </recommendedName>
</protein>
<dbReference type="SUPFAM" id="SSF56496">
    <property type="entry name" value="Fibrinogen C-terminal domain-like"/>
    <property type="match status" value="1"/>
</dbReference>
<dbReference type="Gene3D" id="3.90.215.10">
    <property type="entry name" value="Gamma Fibrinogen, chain A, domain 1"/>
    <property type="match status" value="1"/>
</dbReference>
<name>A0A3L8S6N7_CHLGU</name>
<dbReference type="InterPro" id="IPR002181">
    <property type="entry name" value="Fibrinogen_a/b/g_C_dom"/>
</dbReference>
<dbReference type="PANTHER" id="PTHR19143">
    <property type="entry name" value="FIBRINOGEN/TENASCIN/ANGIOPOEITIN"/>
    <property type="match status" value="1"/>
</dbReference>
<dbReference type="Proteomes" id="UP000276834">
    <property type="component" value="Unassembled WGS sequence"/>
</dbReference>
<evidence type="ECO:0000313" key="2">
    <source>
        <dbReference type="EMBL" id="RLV97907.1"/>
    </source>
</evidence>
<dbReference type="EMBL" id="QUSF01000050">
    <property type="protein sequence ID" value="RLV97907.1"/>
    <property type="molecule type" value="Genomic_DNA"/>
</dbReference>
<dbReference type="OrthoDB" id="7735550at2759"/>
<keyword evidence="3" id="KW-1185">Reference proteome</keyword>
<dbReference type="GO" id="GO:0005615">
    <property type="term" value="C:extracellular space"/>
    <property type="evidence" value="ECO:0007669"/>
    <property type="project" value="TreeGrafter"/>
</dbReference>
<organism evidence="2 3">
    <name type="scientific">Chloebia gouldiae</name>
    <name type="common">Gouldian finch</name>
    <name type="synonym">Erythrura gouldiae</name>
    <dbReference type="NCBI Taxonomy" id="44316"/>
    <lineage>
        <taxon>Eukaryota</taxon>
        <taxon>Metazoa</taxon>
        <taxon>Chordata</taxon>
        <taxon>Craniata</taxon>
        <taxon>Vertebrata</taxon>
        <taxon>Euteleostomi</taxon>
        <taxon>Archelosauria</taxon>
        <taxon>Archosauria</taxon>
        <taxon>Dinosauria</taxon>
        <taxon>Saurischia</taxon>
        <taxon>Theropoda</taxon>
        <taxon>Coelurosauria</taxon>
        <taxon>Aves</taxon>
        <taxon>Neognathae</taxon>
        <taxon>Neoaves</taxon>
        <taxon>Telluraves</taxon>
        <taxon>Australaves</taxon>
        <taxon>Passeriformes</taxon>
        <taxon>Passeroidea</taxon>
        <taxon>Passeridae</taxon>
        <taxon>Chloebia</taxon>
    </lineage>
</organism>
<dbReference type="PANTHER" id="PTHR19143:SF438">
    <property type="entry name" value="FIBRINOGEN C-TERMINAL DOMAIN-CONTAINING PROTEIN"/>
    <property type="match status" value="1"/>
</dbReference>
<evidence type="ECO:0000313" key="3">
    <source>
        <dbReference type="Proteomes" id="UP000276834"/>
    </source>
</evidence>
<dbReference type="InterPro" id="IPR050373">
    <property type="entry name" value="Fibrinogen_C-term_domain"/>
</dbReference>
<proteinExistence type="predicted"/>
<dbReference type="AlphaFoldDB" id="A0A3L8S6N7"/>
<dbReference type="PROSITE" id="PS51406">
    <property type="entry name" value="FIBRINOGEN_C_2"/>
    <property type="match status" value="1"/>
</dbReference>
<accession>A0A3L8S6N7</accession>
<comment type="caution">
    <text evidence="2">The sequence shown here is derived from an EMBL/GenBank/DDBJ whole genome shotgun (WGS) entry which is preliminary data.</text>
</comment>
<dbReference type="InterPro" id="IPR014716">
    <property type="entry name" value="Fibrinogen_a/b/g_C_1"/>
</dbReference>